<dbReference type="InterPro" id="IPR009293">
    <property type="entry name" value="UPF0478"/>
</dbReference>
<dbReference type="PANTHER" id="PTHR40070:SF1">
    <property type="entry name" value="UPF0478 PROTEIN YTXG"/>
    <property type="match status" value="1"/>
</dbReference>
<dbReference type="AlphaFoldDB" id="A0A024QHD1"/>
<keyword evidence="2" id="KW-1133">Transmembrane helix</keyword>
<gene>
    <name evidence="3" type="ORF">BN990_03725</name>
</gene>
<dbReference type="Proteomes" id="UP000028875">
    <property type="component" value="Unassembled WGS sequence"/>
</dbReference>
<evidence type="ECO:0000313" key="4">
    <source>
        <dbReference type="Proteomes" id="UP000028875"/>
    </source>
</evidence>
<feature type="region of interest" description="Disordered" evidence="1">
    <location>
        <begin position="140"/>
        <end position="160"/>
    </location>
</feature>
<keyword evidence="2" id="KW-0812">Transmembrane</keyword>
<dbReference type="RefSeq" id="WP_021292650.1">
    <property type="nucleotide sequence ID" value="NZ_BNER01000013.1"/>
</dbReference>
<keyword evidence="2" id="KW-0472">Membrane</keyword>
<evidence type="ECO:0000313" key="3">
    <source>
        <dbReference type="EMBL" id="CDQ41356.1"/>
    </source>
</evidence>
<name>A0A024QHD1_9BACI</name>
<sequence>MEEILYIAIIIVAIAFALTAIYIAFVLHRVSKLLRSVGITLGELEQEMQQITPELKESLHQTNQMLDDIDDKLKATDSVFDTIDNMGNSVSNVNQAIRKNSDKLTDVEMAEKTKPYIEGIRWSEAATYLYNKWKKRTTNGDKRQEVNTPIAGSNHIRREG</sequence>
<reference evidence="3 4" key="1">
    <citation type="submission" date="2014-03" db="EMBL/GenBank/DDBJ databases">
        <authorList>
            <person name="Urmite Genomes U."/>
        </authorList>
    </citation>
    <scope>NUCLEOTIDE SEQUENCE [LARGE SCALE GENOMIC DNA]</scope>
    <source>
        <strain evidence="3 4">Vm-5</strain>
    </source>
</reference>
<feature type="transmembrane region" description="Helical" evidence="2">
    <location>
        <begin position="6"/>
        <end position="27"/>
    </location>
</feature>
<dbReference type="Pfam" id="PF06103">
    <property type="entry name" value="DUF948"/>
    <property type="match status" value="1"/>
</dbReference>
<organism evidence="3 4">
    <name type="scientific">Virgibacillus massiliensis</name>
    <dbReference type="NCBI Taxonomy" id="1462526"/>
    <lineage>
        <taxon>Bacteria</taxon>
        <taxon>Bacillati</taxon>
        <taxon>Bacillota</taxon>
        <taxon>Bacilli</taxon>
        <taxon>Bacillales</taxon>
        <taxon>Bacillaceae</taxon>
        <taxon>Virgibacillus</taxon>
    </lineage>
</organism>
<protein>
    <recommendedName>
        <fullName evidence="5">DUF948 domain-containing protein</fullName>
    </recommendedName>
</protein>
<evidence type="ECO:0000256" key="2">
    <source>
        <dbReference type="SAM" id="Phobius"/>
    </source>
</evidence>
<evidence type="ECO:0008006" key="5">
    <source>
        <dbReference type="Google" id="ProtNLM"/>
    </source>
</evidence>
<comment type="caution">
    <text evidence="3">The sequence shown here is derived from an EMBL/GenBank/DDBJ whole genome shotgun (WGS) entry which is preliminary data.</text>
</comment>
<dbReference type="PANTHER" id="PTHR40070">
    <property type="entry name" value="UPF0478 PROTEIN YTXG"/>
    <property type="match status" value="1"/>
</dbReference>
<dbReference type="OrthoDB" id="2440576at2"/>
<dbReference type="eggNOG" id="COG4768">
    <property type="taxonomic scope" value="Bacteria"/>
</dbReference>
<dbReference type="STRING" id="1462526.BN990_03725"/>
<dbReference type="EMBL" id="CCDP010000002">
    <property type="protein sequence ID" value="CDQ41356.1"/>
    <property type="molecule type" value="Genomic_DNA"/>
</dbReference>
<proteinExistence type="predicted"/>
<evidence type="ECO:0000256" key="1">
    <source>
        <dbReference type="SAM" id="MobiDB-lite"/>
    </source>
</evidence>
<accession>A0A024QHD1</accession>
<keyword evidence="4" id="KW-1185">Reference proteome</keyword>
<reference evidence="4" key="2">
    <citation type="submission" date="2014-05" db="EMBL/GenBank/DDBJ databases">
        <title>Draft genome sequence of Virgibacillus massiliensis Vm-5.</title>
        <authorList>
            <person name="Khelaifia S."/>
            <person name="Croce O."/>
            <person name="Lagier J.C."/>
            <person name="Raoult D."/>
        </authorList>
    </citation>
    <scope>NUCLEOTIDE SEQUENCE [LARGE SCALE GENOMIC DNA]</scope>
    <source>
        <strain evidence="4">Vm-5</strain>
    </source>
</reference>